<protein>
    <submittedName>
        <fullName evidence="1">Uncharacterized protein</fullName>
    </submittedName>
</protein>
<dbReference type="Proteomes" id="UP001057520">
    <property type="component" value="Chromosome"/>
</dbReference>
<gene>
    <name evidence="1" type="ORF">MZV50_25755</name>
</gene>
<name>A0ABY4ZVE0_9CAUL</name>
<dbReference type="EMBL" id="CP096040">
    <property type="protein sequence ID" value="USQ95901.1"/>
    <property type="molecule type" value="Genomic_DNA"/>
</dbReference>
<accession>A0ABY4ZVE0</accession>
<keyword evidence="2" id="KW-1185">Reference proteome</keyword>
<reference evidence="1 2" key="1">
    <citation type="submission" date="2022-04" db="EMBL/GenBank/DDBJ databases">
        <title>Genome sequence of soybean root-associated Caulobacter segnis RL271.</title>
        <authorList>
            <person name="Longley R."/>
            <person name="Bonito G."/>
            <person name="Trigodet F."/>
            <person name="Crosson S."/>
            <person name="Fiebig A."/>
        </authorList>
    </citation>
    <scope>NUCLEOTIDE SEQUENCE [LARGE SCALE GENOMIC DNA]</scope>
    <source>
        <strain evidence="1 2">RL271</strain>
    </source>
</reference>
<proteinExistence type="predicted"/>
<evidence type="ECO:0000313" key="2">
    <source>
        <dbReference type="Proteomes" id="UP001057520"/>
    </source>
</evidence>
<sequence length="392" mass="42890">MHQALALDSSAYLAKVFLPWVQLRNRTAAARARLGNEFERMTAFNDDPAKGAEHVAVSIYRPMVADIFDPYLTLLVGTYQVLDGAFDSIEISNLGAGERGKAEQIAARIRRGGGPGELLHGYDPLVRNALSHVGSDGLIVEATEIVFRNIKRGNPPVVEACRWTHDELYHRTMAMMELVSSIDAAIEVFGVDCGDLLAEDPHLRGTVVDRTLDRERRAALRAEGQAVLEVIRANPDLGLQQKLAALGAYYAQQLAVNRMEPAKVAVNGDTKALACRVTSLPPIDAADEAAFRARVSELIRYCVEARRMYGDLAETFVAIEEANGTIVRSVVLRAASLDDYIGEDAGLVDLLQEAVIAQGGDLLRIQFDEAEIRAAEDGQLGLRYPRRGRPEN</sequence>
<evidence type="ECO:0000313" key="1">
    <source>
        <dbReference type="EMBL" id="USQ95901.1"/>
    </source>
</evidence>
<organism evidence="1 2">
    <name type="scientific">Caulobacter segnis</name>
    <dbReference type="NCBI Taxonomy" id="88688"/>
    <lineage>
        <taxon>Bacteria</taxon>
        <taxon>Pseudomonadati</taxon>
        <taxon>Pseudomonadota</taxon>
        <taxon>Alphaproteobacteria</taxon>
        <taxon>Caulobacterales</taxon>
        <taxon>Caulobacteraceae</taxon>
        <taxon>Caulobacter</taxon>
    </lineage>
</organism>